<evidence type="ECO:0000256" key="3">
    <source>
        <dbReference type="SAM" id="Phobius"/>
    </source>
</evidence>
<accession>A0ABW6QQN9</accession>
<dbReference type="InterPro" id="IPR050882">
    <property type="entry name" value="Prepilin_peptidase/N-MTase"/>
</dbReference>
<evidence type="ECO:0000313" key="6">
    <source>
        <dbReference type="Proteomes" id="UP001601948"/>
    </source>
</evidence>
<dbReference type="Gene3D" id="1.20.120.1220">
    <property type="match status" value="1"/>
</dbReference>
<keyword evidence="3" id="KW-1133">Transmembrane helix</keyword>
<dbReference type="PANTHER" id="PTHR30487:SF0">
    <property type="entry name" value="PREPILIN LEADER PEPTIDASE_N-METHYLTRANSFERASE-RELATED"/>
    <property type="match status" value="1"/>
</dbReference>
<gene>
    <name evidence="5" type="ORF">ACFYV7_12205</name>
</gene>
<evidence type="ECO:0000256" key="2">
    <source>
        <dbReference type="SAM" id="MobiDB-lite"/>
    </source>
</evidence>
<feature type="region of interest" description="Disordered" evidence="2">
    <location>
        <begin position="129"/>
        <end position="153"/>
    </location>
</feature>
<keyword evidence="3" id="KW-0472">Membrane</keyword>
<dbReference type="GO" id="GO:0004190">
    <property type="term" value="F:aspartic-type endopeptidase activity"/>
    <property type="evidence" value="ECO:0007669"/>
    <property type="project" value="UniProtKB-EC"/>
</dbReference>
<evidence type="ECO:0000256" key="1">
    <source>
        <dbReference type="ARBA" id="ARBA00005801"/>
    </source>
</evidence>
<keyword evidence="6" id="KW-1185">Reference proteome</keyword>
<keyword evidence="5" id="KW-0378">Hydrolase</keyword>
<organism evidence="5 6">
    <name type="scientific">Nocardia suismassiliense</name>
    <dbReference type="NCBI Taxonomy" id="2077092"/>
    <lineage>
        <taxon>Bacteria</taxon>
        <taxon>Bacillati</taxon>
        <taxon>Actinomycetota</taxon>
        <taxon>Actinomycetes</taxon>
        <taxon>Mycobacteriales</taxon>
        <taxon>Nocardiaceae</taxon>
        <taxon>Nocardia</taxon>
    </lineage>
</organism>
<dbReference type="RefSeq" id="WP_387716686.1">
    <property type="nucleotide sequence ID" value="NZ_JBIAPI010000002.1"/>
</dbReference>
<proteinExistence type="inferred from homology"/>
<comment type="similarity">
    <text evidence="1">Belongs to the peptidase A24 family.</text>
</comment>
<dbReference type="PANTHER" id="PTHR30487">
    <property type="entry name" value="TYPE 4 PREPILIN-LIKE PROTEINS LEADER PEPTIDE-PROCESSING ENZYME"/>
    <property type="match status" value="1"/>
</dbReference>
<protein>
    <submittedName>
        <fullName evidence="5">Prepilin peptidase</fullName>
        <ecNumber evidence="5">3.4.23.43</ecNumber>
    </submittedName>
</protein>
<feature type="transmembrane region" description="Helical" evidence="3">
    <location>
        <begin position="95"/>
        <end position="118"/>
    </location>
</feature>
<feature type="transmembrane region" description="Helical" evidence="3">
    <location>
        <begin position="51"/>
        <end position="75"/>
    </location>
</feature>
<feature type="domain" description="Prepilin type IV endopeptidase peptidase" evidence="4">
    <location>
        <begin position="8"/>
        <end position="112"/>
    </location>
</feature>
<dbReference type="EC" id="3.4.23.43" evidence="5"/>
<dbReference type="EMBL" id="JBIAPI010000002">
    <property type="protein sequence ID" value="MFF3223546.1"/>
    <property type="molecule type" value="Genomic_DNA"/>
</dbReference>
<keyword evidence="3" id="KW-0812">Transmembrane</keyword>
<dbReference type="Proteomes" id="UP001601948">
    <property type="component" value="Unassembled WGS sequence"/>
</dbReference>
<sequence>MPNVAFAALLAWCVVLSVIDFRQRRLPNSLTGGGAVAVFGYALSTDQCTAAFVGTALLAVPYLLVHLALPAAFGAGDVKLAVGLGAAAALGGGEVWVQAAVAAPLLTACAGIAVVVLCRIRGPIDFSRRTRDPTGRSSSKRAPSGPSSAGPIAEWSCDRPSRIAVPHGPAMCIATVCALATSAG</sequence>
<feature type="compositionally biased region" description="Low complexity" evidence="2">
    <location>
        <begin position="135"/>
        <end position="151"/>
    </location>
</feature>
<comment type="caution">
    <text evidence="5">The sequence shown here is derived from an EMBL/GenBank/DDBJ whole genome shotgun (WGS) entry which is preliminary data.</text>
</comment>
<reference evidence="5 6" key="1">
    <citation type="submission" date="2024-10" db="EMBL/GenBank/DDBJ databases">
        <title>The Natural Products Discovery Center: Release of the First 8490 Sequenced Strains for Exploring Actinobacteria Biosynthetic Diversity.</title>
        <authorList>
            <person name="Kalkreuter E."/>
            <person name="Kautsar S.A."/>
            <person name="Yang D."/>
            <person name="Bader C.D."/>
            <person name="Teijaro C.N."/>
            <person name="Fluegel L."/>
            <person name="Davis C.M."/>
            <person name="Simpson J.R."/>
            <person name="Lauterbach L."/>
            <person name="Steele A.D."/>
            <person name="Gui C."/>
            <person name="Meng S."/>
            <person name="Li G."/>
            <person name="Viehrig K."/>
            <person name="Ye F."/>
            <person name="Su P."/>
            <person name="Kiefer A.F."/>
            <person name="Nichols A."/>
            <person name="Cepeda A.J."/>
            <person name="Yan W."/>
            <person name="Fan B."/>
            <person name="Jiang Y."/>
            <person name="Adhikari A."/>
            <person name="Zheng C.-J."/>
            <person name="Schuster L."/>
            <person name="Cowan T.M."/>
            <person name="Smanski M.J."/>
            <person name="Chevrette M.G."/>
            <person name="De Carvalho L.P.S."/>
            <person name="Shen B."/>
        </authorList>
    </citation>
    <scope>NUCLEOTIDE SEQUENCE [LARGE SCALE GENOMIC DNA]</scope>
    <source>
        <strain evidence="5 6">NPDC003040</strain>
    </source>
</reference>
<evidence type="ECO:0000259" key="4">
    <source>
        <dbReference type="Pfam" id="PF01478"/>
    </source>
</evidence>
<name>A0ABW6QQN9_9NOCA</name>
<evidence type="ECO:0000313" key="5">
    <source>
        <dbReference type="EMBL" id="MFF3223546.1"/>
    </source>
</evidence>
<dbReference type="Pfam" id="PF01478">
    <property type="entry name" value="Peptidase_A24"/>
    <property type="match status" value="1"/>
</dbReference>
<dbReference type="InterPro" id="IPR000045">
    <property type="entry name" value="Prepilin_IV_endopep_pep"/>
</dbReference>